<keyword evidence="2" id="KW-1185">Reference proteome</keyword>
<dbReference type="EMBL" id="CP002583">
    <property type="protein sequence ID" value="ADZ90179.1"/>
    <property type="molecule type" value="Genomic_DNA"/>
</dbReference>
<dbReference type="RefSeq" id="WP_013660084.1">
    <property type="nucleotide sequence ID" value="NC_015276.1"/>
</dbReference>
<evidence type="ECO:0000313" key="1">
    <source>
        <dbReference type="EMBL" id="ADZ90179.1"/>
    </source>
</evidence>
<organism evidence="1 2">
    <name type="scientific">Marinomonas mediterranea (strain ATCC 700492 / JCM 21426 / NBRC 103028 / MMB-1)</name>
    <dbReference type="NCBI Taxonomy" id="717774"/>
    <lineage>
        <taxon>Bacteria</taxon>
        <taxon>Pseudomonadati</taxon>
        <taxon>Pseudomonadota</taxon>
        <taxon>Gammaproteobacteria</taxon>
        <taxon>Oceanospirillales</taxon>
        <taxon>Oceanospirillaceae</taxon>
        <taxon>Marinomonas</taxon>
    </lineage>
</organism>
<dbReference type="KEGG" id="mme:Marme_0904"/>
<protein>
    <submittedName>
        <fullName evidence="1">Uncharacterized protein</fullName>
    </submittedName>
</protein>
<evidence type="ECO:0000313" key="2">
    <source>
        <dbReference type="Proteomes" id="UP000001062"/>
    </source>
</evidence>
<accession>F2K3T0</accession>
<proteinExistence type="predicted"/>
<name>F2K3T0_MARM1</name>
<gene>
    <name evidence="1" type="ordered locus">Marme_0904</name>
</gene>
<dbReference type="PATRIC" id="fig|717774.3.peg.944"/>
<sequence>MTDTSTVNTQTKTLTDWTYYLASFAGVLRTVGAAIEEDKWGFDSSDKNLLSLLEALYKSVQDLDKNFISLINSGDKVVINLTPAPIDQPFPSVGNNPGVIAEAWSAFKAALTPAMQELKDRPVLYESAETLLNSGEALAKASATLISDGVK</sequence>
<dbReference type="AlphaFoldDB" id="F2K3T0"/>
<dbReference type="STRING" id="717774.Marme_0904"/>
<reference evidence="1 2" key="1">
    <citation type="journal article" date="2012" name="Stand. Genomic Sci.">
        <title>Complete genome sequence of the melanogenic marine bacterium Marinomonas mediterranea type strain (MMB-1(T)).</title>
        <authorList>
            <person name="Lucas-Elio P."/>
            <person name="Goodwin L."/>
            <person name="Woyke T."/>
            <person name="Pitluck S."/>
            <person name="Nolan M."/>
            <person name="Kyrpides N.C."/>
            <person name="Detter J.C."/>
            <person name="Copeland A."/>
            <person name="Teshima H."/>
            <person name="Bruce D."/>
            <person name="Detter C."/>
            <person name="Tapia R."/>
            <person name="Han S."/>
            <person name="Land M.L."/>
            <person name="Ivanova N."/>
            <person name="Mikhailova N."/>
            <person name="Johnston A.W."/>
            <person name="Sanchez-Amat A."/>
        </authorList>
    </citation>
    <scope>NUCLEOTIDE SEQUENCE [LARGE SCALE GENOMIC DNA]</scope>
    <source>
        <strain evidence="2">ATCC 700492 / JCM 21426 / NBRC 103028 / MMB-1</strain>
    </source>
</reference>
<dbReference type="HOGENOM" id="CLU_1729190_0_0_6"/>
<dbReference type="Proteomes" id="UP000001062">
    <property type="component" value="Chromosome"/>
</dbReference>